<dbReference type="GO" id="GO:0004708">
    <property type="term" value="F:MAP kinase kinase activity"/>
    <property type="evidence" value="ECO:0007669"/>
    <property type="project" value="UniProtKB-EC"/>
</dbReference>
<keyword evidence="2" id="KW-0808">Transferase</keyword>
<feature type="region of interest" description="Disordered" evidence="12">
    <location>
        <begin position="230"/>
        <end position="257"/>
    </location>
</feature>
<proteinExistence type="inferred from homology"/>
<feature type="compositionally biased region" description="Polar residues" evidence="12">
    <location>
        <begin position="76"/>
        <end position="88"/>
    </location>
</feature>
<keyword evidence="3 11" id="KW-0547">Nucleotide-binding</keyword>
<evidence type="ECO:0000259" key="13">
    <source>
        <dbReference type="PROSITE" id="PS50011"/>
    </source>
</evidence>
<feature type="region of interest" description="Disordered" evidence="12">
    <location>
        <begin position="291"/>
        <end position="311"/>
    </location>
</feature>
<dbReference type="PROSITE" id="PS50011">
    <property type="entry name" value="PROTEIN_KINASE_DOM"/>
    <property type="match status" value="1"/>
</dbReference>
<dbReference type="EC" id="2.7.12.2" evidence="7"/>
<feature type="compositionally biased region" description="Gly residues" evidence="12">
    <location>
        <begin position="103"/>
        <end position="122"/>
    </location>
</feature>
<dbReference type="Pfam" id="PF00069">
    <property type="entry name" value="Pkinase"/>
    <property type="match status" value="2"/>
</dbReference>
<evidence type="ECO:0000256" key="9">
    <source>
        <dbReference type="ARBA" id="ARBA00049299"/>
    </source>
</evidence>
<dbReference type="InterPro" id="IPR011009">
    <property type="entry name" value="Kinase-like_dom_sf"/>
</dbReference>
<comment type="catalytic activity">
    <reaction evidence="8">
        <text>L-seryl-[protein] + ATP = O-phospho-L-seryl-[protein] + ADP + H(+)</text>
        <dbReference type="Rhea" id="RHEA:17989"/>
        <dbReference type="Rhea" id="RHEA-COMP:9863"/>
        <dbReference type="Rhea" id="RHEA-COMP:11604"/>
        <dbReference type="ChEBI" id="CHEBI:15378"/>
        <dbReference type="ChEBI" id="CHEBI:29999"/>
        <dbReference type="ChEBI" id="CHEBI:30616"/>
        <dbReference type="ChEBI" id="CHEBI:83421"/>
        <dbReference type="ChEBI" id="CHEBI:456216"/>
        <dbReference type="EC" id="2.7.12.2"/>
    </reaction>
</comment>
<comment type="caution">
    <text evidence="14">The sequence shown here is derived from an EMBL/GenBank/DDBJ whole genome shotgun (WGS) entry which is preliminary data.</text>
</comment>
<evidence type="ECO:0000256" key="8">
    <source>
        <dbReference type="ARBA" id="ARBA00049014"/>
    </source>
</evidence>
<dbReference type="PROSITE" id="PS00108">
    <property type="entry name" value="PROTEIN_KINASE_ST"/>
    <property type="match status" value="1"/>
</dbReference>
<evidence type="ECO:0000256" key="1">
    <source>
        <dbReference type="ARBA" id="ARBA00022527"/>
    </source>
</evidence>
<feature type="binding site" evidence="11">
    <location>
        <position position="164"/>
    </location>
    <ligand>
        <name>ATP</name>
        <dbReference type="ChEBI" id="CHEBI:30616"/>
    </ligand>
</feature>
<gene>
    <name evidence="14" type="ORF">HYH02_010455</name>
</gene>
<evidence type="ECO:0000256" key="3">
    <source>
        <dbReference type="ARBA" id="ARBA00022741"/>
    </source>
</evidence>
<dbReference type="PROSITE" id="PS00107">
    <property type="entry name" value="PROTEIN_KINASE_ATP"/>
    <property type="match status" value="1"/>
</dbReference>
<evidence type="ECO:0000256" key="2">
    <source>
        <dbReference type="ARBA" id="ARBA00022679"/>
    </source>
</evidence>
<dbReference type="SUPFAM" id="SSF56112">
    <property type="entry name" value="Protein kinase-like (PK-like)"/>
    <property type="match status" value="1"/>
</dbReference>
<evidence type="ECO:0000313" key="14">
    <source>
        <dbReference type="EMBL" id="KAG2439822.1"/>
    </source>
</evidence>
<dbReference type="GO" id="GO:0004674">
    <property type="term" value="F:protein serine/threonine kinase activity"/>
    <property type="evidence" value="ECO:0007669"/>
    <property type="project" value="UniProtKB-KW"/>
</dbReference>
<evidence type="ECO:0000313" key="15">
    <source>
        <dbReference type="Proteomes" id="UP000613740"/>
    </source>
</evidence>
<keyword evidence="15" id="KW-1185">Reference proteome</keyword>
<evidence type="ECO:0000256" key="7">
    <source>
        <dbReference type="ARBA" id="ARBA00038999"/>
    </source>
</evidence>
<evidence type="ECO:0000256" key="4">
    <source>
        <dbReference type="ARBA" id="ARBA00022777"/>
    </source>
</evidence>
<keyword evidence="1" id="KW-0723">Serine/threonine-protein kinase</keyword>
<dbReference type="SMART" id="SM00220">
    <property type="entry name" value="S_TKc"/>
    <property type="match status" value="1"/>
</dbReference>
<dbReference type="AlphaFoldDB" id="A0A835T6H8"/>
<dbReference type="InterPro" id="IPR008271">
    <property type="entry name" value="Ser/Thr_kinase_AS"/>
</dbReference>
<dbReference type="Gene3D" id="3.30.200.20">
    <property type="entry name" value="Phosphorylase Kinase, domain 1"/>
    <property type="match status" value="1"/>
</dbReference>
<protein>
    <recommendedName>
        <fullName evidence="7">mitogen-activated protein kinase kinase</fullName>
        <ecNumber evidence="7">2.7.12.2</ecNumber>
    </recommendedName>
</protein>
<dbReference type="FunFam" id="1.10.510.10:FF:000432">
    <property type="entry name" value="mitogen-activated protein kinase kinase 3"/>
    <property type="match status" value="1"/>
</dbReference>
<evidence type="ECO:0000256" key="6">
    <source>
        <dbReference type="ARBA" id="ARBA00038035"/>
    </source>
</evidence>
<comment type="catalytic activity">
    <reaction evidence="10">
        <text>L-tyrosyl-[protein] + ATP = O-phospho-L-tyrosyl-[protein] + ADP + H(+)</text>
        <dbReference type="Rhea" id="RHEA:10596"/>
        <dbReference type="Rhea" id="RHEA-COMP:10136"/>
        <dbReference type="Rhea" id="RHEA-COMP:20101"/>
        <dbReference type="ChEBI" id="CHEBI:15378"/>
        <dbReference type="ChEBI" id="CHEBI:30616"/>
        <dbReference type="ChEBI" id="CHEBI:46858"/>
        <dbReference type="ChEBI" id="CHEBI:61978"/>
        <dbReference type="ChEBI" id="CHEBI:456216"/>
        <dbReference type="EC" id="2.7.12.2"/>
    </reaction>
</comment>
<dbReference type="OrthoDB" id="10252354at2759"/>
<dbReference type="InterPro" id="IPR000719">
    <property type="entry name" value="Prot_kinase_dom"/>
</dbReference>
<comment type="catalytic activity">
    <reaction evidence="9">
        <text>L-threonyl-[protein] + ATP = O-phospho-L-threonyl-[protein] + ADP + H(+)</text>
        <dbReference type="Rhea" id="RHEA:46608"/>
        <dbReference type="Rhea" id="RHEA-COMP:11060"/>
        <dbReference type="Rhea" id="RHEA-COMP:11605"/>
        <dbReference type="ChEBI" id="CHEBI:15378"/>
        <dbReference type="ChEBI" id="CHEBI:30013"/>
        <dbReference type="ChEBI" id="CHEBI:30616"/>
        <dbReference type="ChEBI" id="CHEBI:61977"/>
        <dbReference type="ChEBI" id="CHEBI:456216"/>
        <dbReference type="EC" id="2.7.12.2"/>
    </reaction>
</comment>
<evidence type="ECO:0000256" key="10">
    <source>
        <dbReference type="ARBA" id="ARBA00051693"/>
    </source>
</evidence>
<feature type="domain" description="Protein kinase" evidence="13">
    <location>
        <begin position="135"/>
        <end position="484"/>
    </location>
</feature>
<dbReference type="PANTHER" id="PTHR48013">
    <property type="entry name" value="DUAL SPECIFICITY MITOGEN-ACTIVATED PROTEIN KINASE KINASE 5-RELATED"/>
    <property type="match status" value="1"/>
</dbReference>
<dbReference type="EMBL" id="JAEHOD010000039">
    <property type="protein sequence ID" value="KAG2439822.1"/>
    <property type="molecule type" value="Genomic_DNA"/>
</dbReference>
<feature type="compositionally biased region" description="Low complexity" evidence="12">
    <location>
        <begin position="93"/>
        <end position="102"/>
    </location>
</feature>
<feature type="compositionally biased region" description="Low complexity" evidence="12">
    <location>
        <begin position="241"/>
        <end position="257"/>
    </location>
</feature>
<dbReference type="Gene3D" id="1.10.510.10">
    <property type="entry name" value="Transferase(Phosphotransferase) domain 1"/>
    <property type="match status" value="1"/>
</dbReference>
<accession>A0A835T6H8</accession>
<evidence type="ECO:0000256" key="11">
    <source>
        <dbReference type="PROSITE-ProRule" id="PRU10141"/>
    </source>
</evidence>
<dbReference type="GO" id="GO:0005524">
    <property type="term" value="F:ATP binding"/>
    <property type="evidence" value="ECO:0007669"/>
    <property type="project" value="UniProtKB-UniRule"/>
</dbReference>
<name>A0A835T6H8_9CHLO</name>
<dbReference type="InterPro" id="IPR017441">
    <property type="entry name" value="Protein_kinase_ATP_BS"/>
</dbReference>
<organism evidence="14 15">
    <name type="scientific">Chlamydomonas schloesseri</name>
    <dbReference type="NCBI Taxonomy" id="2026947"/>
    <lineage>
        <taxon>Eukaryota</taxon>
        <taxon>Viridiplantae</taxon>
        <taxon>Chlorophyta</taxon>
        <taxon>core chlorophytes</taxon>
        <taxon>Chlorophyceae</taxon>
        <taxon>CS clade</taxon>
        <taxon>Chlamydomonadales</taxon>
        <taxon>Chlamydomonadaceae</taxon>
        <taxon>Chlamydomonas</taxon>
    </lineage>
</organism>
<sequence>MQRRLRPEPIAVPEEKKASYVLTNKGKFVEGDLTISREGLQINSPASTLGAAPRPGSASSLQPNKRPLPPEEDSASSRQGSGEPSTSGAVAAGGSPRPRIGSAGPGGGAAAANGGGAGGGAGASSATEGLTIDDFEELCVIGQGSSGVAKKVRNKRDGRHMVLKVIQFDVSSDTVRKQVTTELRTLYGADHPAVVRYYGAFFDNGAITIAMEYCDAGSLADLLKARAKQYQQQQHHQHRLASCSRPPAPSGSAAGAAVAAGPGSAAAGAAAGTSNGGATAAAGAAAAVGESGTSSGAGAGPGSAAGAAGGARAGPGLPEPVIAHIARQLVAGLTYLHKELKVVHRDIKPSNLLLNGAGEVKISDFGVSGQLASSVSNCLSWVGTVTYMSPERIKGDSYSFDSDLWSLGLTLLECALGRFPYPPPGETGVNLGFWELLEYIVMEPPPALPADQFSPALCDFVGQCLQKDAAARPSVTALAAHPFLAMYLDASLAEVLEPVLGAQGGAKGAGK</sequence>
<keyword evidence="4" id="KW-0418">Kinase</keyword>
<feature type="region of interest" description="Disordered" evidence="12">
    <location>
        <begin position="24"/>
        <end position="125"/>
    </location>
</feature>
<reference evidence="14" key="1">
    <citation type="journal article" date="2020" name="bioRxiv">
        <title>Comparative genomics of Chlamydomonas.</title>
        <authorList>
            <person name="Craig R.J."/>
            <person name="Hasan A.R."/>
            <person name="Ness R.W."/>
            <person name="Keightley P.D."/>
        </authorList>
    </citation>
    <scope>NUCLEOTIDE SEQUENCE</scope>
    <source>
        <strain evidence="14">CCAP 11/173</strain>
    </source>
</reference>
<comment type="similarity">
    <text evidence="6">Belongs to the protein kinase superfamily. STE Ser/Thr protein kinase family. MAP kinase kinase subfamily.</text>
</comment>
<keyword evidence="5 11" id="KW-0067">ATP-binding</keyword>
<evidence type="ECO:0000256" key="5">
    <source>
        <dbReference type="ARBA" id="ARBA00022840"/>
    </source>
</evidence>
<evidence type="ECO:0000256" key="12">
    <source>
        <dbReference type="SAM" id="MobiDB-lite"/>
    </source>
</evidence>
<dbReference type="PANTHER" id="PTHR48013:SF32">
    <property type="entry name" value="MITOGEN-ACTIVATED PROTEIN KINASE KINASE 2-LIKE"/>
    <property type="match status" value="1"/>
</dbReference>
<dbReference type="CDD" id="cd06623">
    <property type="entry name" value="PKc_MAPKK_plant_like"/>
    <property type="match status" value="1"/>
</dbReference>
<feature type="compositionally biased region" description="Gly residues" evidence="12">
    <location>
        <begin position="295"/>
        <end position="311"/>
    </location>
</feature>
<dbReference type="Proteomes" id="UP000613740">
    <property type="component" value="Unassembled WGS sequence"/>
</dbReference>